<dbReference type="OrthoDB" id="2755980at2759"/>
<dbReference type="Proteomes" id="UP000313359">
    <property type="component" value="Unassembled WGS sequence"/>
</dbReference>
<evidence type="ECO:0000313" key="3">
    <source>
        <dbReference type="EMBL" id="RPD61503.1"/>
    </source>
</evidence>
<organism evidence="3 4">
    <name type="scientific">Lentinus tigrinus ALCF2SS1-6</name>
    <dbReference type="NCBI Taxonomy" id="1328759"/>
    <lineage>
        <taxon>Eukaryota</taxon>
        <taxon>Fungi</taxon>
        <taxon>Dikarya</taxon>
        <taxon>Basidiomycota</taxon>
        <taxon>Agaricomycotina</taxon>
        <taxon>Agaricomycetes</taxon>
        <taxon>Polyporales</taxon>
        <taxon>Polyporaceae</taxon>
        <taxon>Lentinus</taxon>
    </lineage>
</organism>
<name>A0A5C2SCK0_9APHY</name>
<dbReference type="EMBL" id="ML122262">
    <property type="protein sequence ID" value="RPD61503.1"/>
    <property type="molecule type" value="Genomic_DNA"/>
</dbReference>
<evidence type="ECO:0000256" key="2">
    <source>
        <dbReference type="SAM" id="Phobius"/>
    </source>
</evidence>
<gene>
    <name evidence="3" type="ORF">L227DRAFT_610503</name>
</gene>
<protein>
    <submittedName>
        <fullName evidence="3">Uncharacterized protein</fullName>
    </submittedName>
</protein>
<accession>A0A5C2SCK0</accession>
<feature type="transmembrane region" description="Helical" evidence="2">
    <location>
        <begin position="225"/>
        <end position="245"/>
    </location>
</feature>
<feature type="region of interest" description="Disordered" evidence="1">
    <location>
        <begin position="1"/>
        <end position="34"/>
    </location>
</feature>
<reference evidence="3" key="1">
    <citation type="journal article" date="2018" name="Genome Biol. Evol.">
        <title>Genomics and development of Lentinus tigrinus, a white-rot wood-decaying mushroom with dimorphic fruiting bodies.</title>
        <authorList>
            <person name="Wu B."/>
            <person name="Xu Z."/>
            <person name="Knudson A."/>
            <person name="Carlson A."/>
            <person name="Chen N."/>
            <person name="Kovaka S."/>
            <person name="LaButti K."/>
            <person name="Lipzen A."/>
            <person name="Pennachio C."/>
            <person name="Riley R."/>
            <person name="Schakwitz W."/>
            <person name="Umezawa K."/>
            <person name="Ohm R.A."/>
            <person name="Grigoriev I.V."/>
            <person name="Nagy L.G."/>
            <person name="Gibbons J."/>
            <person name="Hibbett D."/>
        </authorList>
    </citation>
    <scope>NUCLEOTIDE SEQUENCE [LARGE SCALE GENOMIC DNA]</scope>
    <source>
        <strain evidence="3">ALCF2SS1-6</strain>
    </source>
</reference>
<sequence>MDSDTSPTTLSQSPIVPAALPVSETTRDFASSLTSDTTSAASATFSSPMASLPAISHPSPNPPAVGNSSLPAVVDTGSGALPSAYSTFARTLYNDSMERQTNVQITTTVSYIMGVLGLRVSLSIPSNWTSRRHEKITITATELRALYSKALVWFVERECLDDSSCSLVFVGGVDTERPDNLPAISLRNLRELAEQLPEGYGDPSSNNDFEAFMFHAGTFFVQERGWLWVCLVGMLIVAGFVTFPLGSPAMPYISSEDAADSIQAREDAIREASAKLDKGLSALCNIFNLPPALSEDWGSALASRITDQHQAHVSSIRQQLRLDSHNLRMFHARPCTKPRDRGAGSSSYPPDMQSGPVGSVDDDNRCATARLIALIVEAVKNSNVVDSLYQEFDYLQTLLTVNDTLTLPDIIFIRKNKPDLVMCRDKLKGDAERLKDQFALYKQCFYLLSDEAGLNDTLRLIRASTVPVEVFATTLAPAVEKILNLARARADAVEKAATIGEELMTAWLSLPDGRIDQAVYDVAVAQFEPLQATIDNQESEHNDMITCIKLMFDVALHTPTTVLFSGVEVDVERLFLAFDTYEKLTELSREMIEASEPIIETLSDFVSHLRAAAGPVA</sequence>
<proteinExistence type="predicted"/>
<keyword evidence="2" id="KW-0472">Membrane</keyword>
<dbReference type="AlphaFoldDB" id="A0A5C2SCK0"/>
<feature type="region of interest" description="Disordered" evidence="1">
    <location>
        <begin position="334"/>
        <end position="359"/>
    </location>
</feature>
<keyword evidence="2" id="KW-1133">Transmembrane helix</keyword>
<keyword evidence="2" id="KW-0812">Transmembrane</keyword>
<evidence type="ECO:0000256" key="1">
    <source>
        <dbReference type="SAM" id="MobiDB-lite"/>
    </source>
</evidence>
<evidence type="ECO:0000313" key="4">
    <source>
        <dbReference type="Proteomes" id="UP000313359"/>
    </source>
</evidence>
<feature type="compositionally biased region" description="Polar residues" evidence="1">
    <location>
        <begin position="1"/>
        <end position="14"/>
    </location>
</feature>
<keyword evidence="4" id="KW-1185">Reference proteome</keyword>